<dbReference type="EMBL" id="LR797503">
    <property type="protein sequence ID" value="CAB4221287.1"/>
    <property type="molecule type" value="Genomic_DNA"/>
</dbReference>
<name>A0A6J5T3X7_9CAUD</name>
<evidence type="ECO:0000313" key="1">
    <source>
        <dbReference type="EMBL" id="CAB4221287.1"/>
    </source>
</evidence>
<organism evidence="1">
    <name type="scientific">uncultured Caudovirales phage</name>
    <dbReference type="NCBI Taxonomy" id="2100421"/>
    <lineage>
        <taxon>Viruses</taxon>
        <taxon>Duplodnaviria</taxon>
        <taxon>Heunggongvirae</taxon>
        <taxon>Uroviricota</taxon>
        <taxon>Caudoviricetes</taxon>
        <taxon>Peduoviridae</taxon>
        <taxon>Maltschvirus</taxon>
        <taxon>Maltschvirus maltsch</taxon>
    </lineage>
</organism>
<proteinExistence type="predicted"/>
<gene>
    <name evidence="1" type="ORF">UFOVP1636_230</name>
</gene>
<protein>
    <submittedName>
        <fullName evidence="1">Uncharacterized protein</fullName>
    </submittedName>
</protein>
<accession>A0A6J5T3X7</accession>
<reference evidence="1" key="1">
    <citation type="submission" date="2020-05" db="EMBL/GenBank/DDBJ databases">
        <authorList>
            <person name="Chiriac C."/>
            <person name="Salcher M."/>
            <person name="Ghai R."/>
            <person name="Kavagutti S V."/>
        </authorList>
    </citation>
    <scope>NUCLEOTIDE SEQUENCE</scope>
</reference>
<sequence length="391" mass="44648">MAIVAGVKIKTKVHKTRNPLFVDEKYTGGEPQWDADRAEEFTDDEFDHHLRQSFYYYNYYYNQKDCKKYVVEWMKSTKDFDKDQIRSFERASDKWLPMTACSLVMANRIGMPLRARHIEFLNTSINNVIARIDLEPAEETAVVIKGGEVYRPTIQDRLNEKTADTIGEIEGAFDDVVTNVKSDFKAYDFLTVNKVPQSQLGKYQAVFESHRDEFIRAQSKEDEQLIEGYKFLKAADFRRIIAWIDALLAAIEQYRDVKKATKKAAVRKAPSKEKLVAKLKYAKEDKSLKIVSINPATIIGAAELWVYNPKTRKLGKYVASSYQTLAIKGSTIVGFDLDKSVSKTLRKPAEQLSDFAKAGKVALRTFIKDIKAVEVKLNGRINNDVLLLKVA</sequence>